<organism evidence="2 3">
    <name type="scientific">Pseudonocardia yunnanensis</name>
    <dbReference type="NCBI Taxonomy" id="58107"/>
    <lineage>
        <taxon>Bacteria</taxon>
        <taxon>Bacillati</taxon>
        <taxon>Actinomycetota</taxon>
        <taxon>Actinomycetes</taxon>
        <taxon>Pseudonocardiales</taxon>
        <taxon>Pseudonocardiaceae</taxon>
        <taxon>Pseudonocardia</taxon>
    </lineage>
</organism>
<gene>
    <name evidence="2" type="ORF">ACFSJD_34600</name>
</gene>
<dbReference type="RefSeq" id="WP_379659341.1">
    <property type="nucleotide sequence ID" value="NZ_JBHUCO010000047.1"/>
</dbReference>
<proteinExistence type="predicted"/>
<dbReference type="SUPFAM" id="SSF53756">
    <property type="entry name" value="UDP-Glycosyltransferase/glycogen phosphorylase"/>
    <property type="match status" value="1"/>
</dbReference>
<dbReference type="PANTHER" id="PTHR45947:SF3">
    <property type="entry name" value="SULFOQUINOVOSYL TRANSFERASE SQD2"/>
    <property type="match status" value="1"/>
</dbReference>
<dbReference type="Proteomes" id="UP001597114">
    <property type="component" value="Unassembled WGS sequence"/>
</dbReference>
<dbReference type="Pfam" id="PF13692">
    <property type="entry name" value="Glyco_trans_1_4"/>
    <property type="match status" value="1"/>
</dbReference>
<name>A0ABW4F5H5_9PSEU</name>
<accession>A0ABW4F5H5</accession>
<sequence>MIADQTAMAAILMQALRFRETGSRRSRGADPDLARGDPSSLTRTRKGTGLCSDGAQIILRHLLETTRRPPVVVLTPITPQPTGNGLAMRVARTVESAAGNREVVVVVVPVAGEPLGTATIPGVQRVVRIPPGAGANRRPALIRMLAQPVWRDRLQVSGILPQAARAAPPMLADDIFSALGRPSGWAVHVARAGLAPLGVALAELIKAPFATLDLDDDDETLLRSLGENAEADAHRRLVSAFAGCFSGIWLAAPQEAAAVAARHGVPTAVLPNSVRIPASPRRMPSGPPELLFVGNLSYRPNVDAAAALVEQVQPSVRERTGLPIAVSLVGHHGGDPRVLSLGRRPGVMVRGFVGDLTESYARASIVVAPLTDAAGTRIKLLEAFAHKVPVVATPAAAAGLSVQHGTHLLVGRTVAELASHVATLLADPRAGARLADEARRYVEINHSPPVVAARVKSLLDDAAENAHSVGDQPTAGSIPAGRMANAEPDAAG</sequence>
<evidence type="ECO:0000256" key="1">
    <source>
        <dbReference type="SAM" id="MobiDB-lite"/>
    </source>
</evidence>
<keyword evidence="2" id="KW-0808">Transferase</keyword>
<evidence type="ECO:0000313" key="3">
    <source>
        <dbReference type="Proteomes" id="UP001597114"/>
    </source>
</evidence>
<keyword evidence="2" id="KW-0328">Glycosyltransferase</keyword>
<dbReference type="Gene3D" id="3.40.50.2000">
    <property type="entry name" value="Glycogen Phosphorylase B"/>
    <property type="match status" value="1"/>
</dbReference>
<evidence type="ECO:0000313" key="2">
    <source>
        <dbReference type="EMBL" id="MFD1522667.1"/>
    </source>
</evidence>
<dbReference type="GO" id="GO:0016757">
    <property type="term" value="F:glycosyltransferase activity"/>
    <property type="evidence" value="ECO:0007669"/>
    <property type="project" value="UniProtKB-KW"/>
</dbReference>
<feature type="compositionally biased region" description="Basic and acidic residues" evidence="1">
    <location>
        <begin position="21"/>
        <end position="35"/>
    </location>
</feature>
<comment type="caution">
    <text evidence="2">The sequence shown here is derived from an EMBL/GenBank/DDBJ whole genome shotgun (WGS) entry which is preliminary data.</text>
</comment>
<feature type="region of interest" description="Disordered" evidence="1">
    <location>
        <begin position="466"/>
        <end position="492"/>
    </location>
</feature>
<dbReference type="InterPro" id="IPR050194">
    <property type="entry name" value="Glycosyltransferase_grp1"/>
</dbReference>
<protein>
    <submittedName>
        <fullName evidence="2">Glycosyltransferase</fullName>
        <ecNumber evidence="2">2.4.-.-</ecNumber>
    </submittedName>
</protein>
<reference evidence="3" key="1">
    <citation type="journal article" date="2019" name="Int. J. Syst. Evol. Microbiol.">
        <title>The Global Catalogue of Microorganisms (GCM) 10K type strain sequencing project: providing services to taxonomists for standard genome sequencing and annotation.</title>
        <authorList>
            <consortium name="The Broad Institute Genomics Platform"/>
            <consortium name="The Broad Institute Genome Sequencing Center for Infectious Disease"/>
            <person name="Wu L."/>
            <person name="Ma J."/>
        </authorList>
    </citation>
    <scope>NUCLEOTIDE SEQUENCE [LARGE SCALE GENOMIC DNA]</scope>
    <source>
        <strain evidence="3">CCM 7043</strain>
    </source>
</reference>
<dbReference type="PANTHER" id="PTHR45947">
    <property type="entry name" value="SULFOQUINOVOSYL TRANSFERASE SQD2"/>
    <property type="match status" value="1"/>
</dbReference>
<feature type="region of interest" description="Disordered" evidence="1">
    <location>
        <begin position="21"/>
        <end position="48"/>
    </location>
</feature>
<dbReference type="EMBL" id="JBHUCO010000047">
    <property type="protein sequence ID" value="MFD1522667.1"/>
    <property type="molecule type" value="Genomic_DNA"/>
</dbReference>
<keyword evidence="3" id="KW-1185">Reference proteome</keyword>
<dbReference type="EC" id="2.4.-.-" evidence="2"/>